<comment type="caution">
    <text evidence="1">The sequence shown here is derived from an EMBL/GenBank/DDBJ whole genome shotgun (WGS) entry which is preliminary data.</text>
</comment>
<organism evidence="1 2">
    <name type="scientific">Paracraurococcus lichenis</name>
    <dbReference type="NCBI Taxonomy" id="3064888"/>
    <lineage>
        <taxon>Bacteria</taxon>
        <taxon>Pseudomonadati</taxon>
        <taxon>Pseudomonadota</taxon>
        <taxon>Alphaproteobacteria</taxon>
        <taxon>Acetobacterales</taxon>
        <taxon>Roseomonadaceae</taxon>
        <taxon>Paracraurococcus</taxon>
    </lineage>
</organism>
<dbReference type="RefSeq" id="WP_305108179.1">
    <property type="nucleotide sequence ID" value="NZ_JAUTWS010000081.1"/>
</dbReference>
<reference evidence="1 2" key="1">
    <citation type="submission" date="2023-08" db="EMBL/GenBank/DDBJ databases">
        <title>The draft genome sequence of Paracraurococcus sp. LOR1-02.</title>
        <authorList>
            <person name="Kingkaew E."/>
            <person name="Tanasupawat S."/>
        </authorList>
    </citation>
    <scope>NUCLEOTIDE SEQUENCE [LARGE SCALE GENOMIC DNA]</scope>
    <source>
        <strain evidence="1 2">LOR1-02</strain>
    </source>
</reference>
<sequence>MPAIAAAIKAFAIRCGIDDTHPVLAGHLARQLRVALEDARIPHRRVGTRYAVAESDVPFAAGVLGLSKPLS</sequence>
<evidence type="ECO:0000313" key="1">
    <source>
        <dbReference type="EMBL" id="MDO9713320.1"/>
    </source>
</evidence>
<evidence type="ECO:0000313" key="2">
    <source>
        <dbReference type="Proteomes" id="UP001243009"/>
    </source>
</evidence>
<dbReference type="EMBL" id="JAUTWS010000081">
    <property type="protein sequence ID" value="MDO9713320.1"/>
    <property type="molecule type" value="Genomic_DNA"/>
</dbReference>
<gene>
    <name evidence="1" type="ORF">Q7A36_33640</name>
</gene>
<accession>A0ABT9EAT5</accession>
<protein>
    <submittedName>
        <fullName evidence="1">Uncharacterized protein</fullName>
    </submittedName>
</protein>
<keyword evidence="2" id="KW-1185">Reference proteome</keyword>
<name>A0ABT9EAT5_9PROT</name>
<dbReference type="Proteomes" id="UP001243009">
    <property type="component" value="Unassembled WGS sequence"/>
</dbReference>
<proteinExistence type="predicted"/>